<accession>A0A2G9US33</accession>
<organism evidence="1 2">
    <name type="scientific">Teladorsagia circumcincta</name>
    <name type="common">Brown stomach worm</name>
    <name type="synonym">Ostertagia circumcincta</name>
    <dbReference type="NCBI Taxonomy" id="45464"/>
    <lineage>
        <taxon>Eukaryota</taxon>
        <taxon>Metazoa</taxon>
        <taxon>Ecdysozoa</taxon>
        <taxon>Nematoda</taxon>
        <taxon>Chromadorea</taxon>
        <taxon>Rhabditida</taxon>
        <taxon>Rhabditina</taxon>
        <taxon>Rhabditomorpha</taxon>
        <taxon>Strongyloidea</taxon>
        <taxon>Trichostrongylidae</taxon>
        <taxon>Teladorsagia</taxon>
    </lineage>
</organism>
<protein>
    <submittedName>
        <fullName evidence="1">Uncharacterized protein</fullName>
    </submittedName>
</protein>
<sequence length="101" mass="11056">MKLLEFHGDSLRFTLLPPRKVNTGEQKSSLSGATPSFIFTIPVFALQAGTLLSPLRFPCGATLIHYGNSVFIRDDPQLLKISLLSEYVAAIGSFICISNKQ</sequence>
<evidence type="ECO:0000313" key="1">
    <source>
        <dbReference type="EMBL" id="PIO72963.1"/>
    </source>
</evidence>
<dbReference type="EMBL" id="KZ345555">
    <property type="protein sequence ID" value="PIO72963.1"/>
    <property type="molecule type" value="Genomic_DNA"/>
</dbReference>
<evidence type="ECO:0000313" key="2">
    <source>
        <dbReference type="Proteomes" id="UP000230423"/>
    </source>
</evidence>
<dbReference type="Proteomes" id="UP000230423">
    <property type="component" value="Unassembled WGS sequence"/>
</dbReference>
<gene>
    <name evidence="1" type="ORF">TELCIR_05085</name>
</gene>
<reference evidence="1 2" key="1">
    <citation type="submission" date="2015-09" db="EMBL/GenBank/DDBJ databases">
        <title>Draft genome of the parasitic nematode Teladorsagia circumcincta isolate WARC Sus (inbred).</title>
        <authorList>
            <person name="Mitreva M."/>
        </authorList>
    </citation>
    <scope>NUCLEOTIDE SEQUENCE [LARGE SCALE GENOMIC DNA]</scope>
    <source>
        <strain evidence="1 2">S</strain>
    </source>
</reference>
<keyword evidence="2" id="KW-1185">Reference proteome</keyword>
<name>A0A2G9US33_TELCI</name>
<proteinExistence type="predicted"/>
<dbReference type="AlphaFoldDB" id="A0A2G9US33"/>